<keyword evidence="1" id="KW-0472">Membrane</keyword>
<dbReference type="Proteomes" id="UP000317371">
    <property type="component" value="Unassembled WGS sequence"/>
</dbReference>
<dbReference type="InterPro" id="IPR036938">
    <property type="entry name" value="PAP2/HPO_sf"/>
</dbReference>
<dbReference type="Pfam" id="PF01569">
    <property type="entry name" value="PAP2"/>
    <property type="match status" value="1"/>
</dbReference>
<dbReference type="OrthoDB" id="165844at2"/>
<name>A0A540VC04_9CHLR</name>
<evidence type="ECO:0000313" key="4">
    <source>
        <dbReference type="Proteomes" id="UP000317371"/>
    </source>
</evidence>
<proteinExistence type="predicted"/>
<feature type="transmembrane region" description="Helical" evidence="1">
    <location>
        <begin position="184"/>
        <end position="204"/>
    </location>
</feature>
<dbReference type="AlphaFoldDB" id="A0A540VC04"/>
<sequence>MAIAASSRKTTGGQAAPGWDLHLAYWISQVGSPPITALAAACTLALATRAAWQWAALYTAGVVAFPLLFIVWLVARGSIRDIHIPVRRQRVGPLLVSLGAGLLTWLVMRLYAAPRPFLLLALLSSVQTACVLFITLRWKISMHAVSMAGLASLALLLWGEAATPALLGIPLVAWSRVRLRRHTLAQTVAGALLGASVTLAIMTAG</sequence>
<dbReference type="InParanoid" id="A0A540VC04"/>
<reference evidence="3 4" key="1">
    <citation type="submission" date="2019-06" db="EMBL/GenBank/DDBJ databases">
        <title>Genome sequence of Litorilinea aerophila BAA-2444.</title>
        <authorList>
            <person name="Maclea K.S."/>
            <person name="Maurais E.G."/>
            <person name="Iannazzi L.C."/>
        </authorList>
    </citation>
    <scope>NUCLEOTIDE SEQUENCE [LARGE SCALE GENOMIC DNA]</scope>
    <source>
        <strain evidence="3 4">ATCC BAA-2444</strain>
    </source>
</reference>
<dbReference type="InterPro" id="IPR000326">
    <property type="entry name" value="PAP2/HPO"/>
</dbReference>
<feature type="transmembrane region" description="Helical" evidence="1">
    <location>
        <begin position="91"/>
        <end position="111"/>
    </location>
</feature>
<feature type="transmembrane region" description="Helical" evidence="1">
    <location>
        <begin position="148"/>
        <end position="172"/>
    </location>
</feature>
<dbReference type="RefSeq" id="WP_141611403.1">
    <property type="nucleotide sequence ID" value="NZ_VIGC02000025.1"/>
</dbReference>
<keyword evidence="4" id="KW-1185">Reference proteome</keyword>
<protein>
    <submittedName>
        <fullName evidence="3">Phosphatase PAP2 family protein</fullName>
    </submittedName>
</protein>
<feature type="domain" description="Phosphatidic acid phosphatase type 2/haloperoxidase" evidence="2">
    <location>
        <begin position="94"/>
        <end position="203"/>
    </location>
</feature>
<evidence type="ECO:0000259" key="2">
    <source>
        <dbReference type="Pfam" id="PF01569"/>
    </source>
</evidence>
<accession>A0A540VC04</accession>
<keyword evidence="1" id="KW-0812">Transmembrane</keyword>
<dbReference type="Gene3D" id="1.20.144.10">
    <property type="entry name" value="Phosphatidic acid phosphatase type 2/haloperoxidase"/>
    <property type="match status" value="1"/>
</dbReference>
<dbReference type="EMBL" id="VIGC01000025">
    <property type="protein sequence ID" value="TQE94297.1"/>
    <property type="molecule type" value="Genomic_DNA"/>
</dbReference>
<keyword evidence="1" id="KW-1133">Transmembrane helix</keyword>
<organism evidence="3 4">
    <name type="scientific">Litorilinea aerophila</name>
    <dbReference type="NCBI Taxonomy" id="1204385"/>
    <lineage>
        <taxon>Bacteria</taxon>
        <taxon>Bacillati</taxon>
        <taxon>Chloroflexota</taxon>
        <taxon>Caldilineae</taxon>
        <taxon>Caldilineales</taxon>
        <taxon>Caldilineaceae</taxon>
        <taxon>Litorilinea</taxon>
    </lineage>
</organism>
<evidence type="ECO:0000256" key="1">
    <source>
        <dbReference type="SAM" id="Phobius"/>
    </source>
</evidence>
<gene>
    <name evidence="3" type="ORF">FKZ61_17250</name>
</gene>
<dbReference type="SUPFAM" id="SSF48317">
    <property type="entry name" value="Acid phosphatase/Vanadium-dependent haloperoxidase"/>
    <property type="match status" value="1"/>
</dbReference>
<evidence type="ECO:0000313" key="3">
    <source>
        <dbReference type="EMBL" id="TQE94297.1"/>
    </source>
</evidence>
<comment type="caution">
    <text evidence="3">The sequence shown here is derived from an EMBL/GenBank/DDBJ whole genome shotgun (WGS) entry which is preliminary data.</text>
</comment>
<feature type="transmembrane region" description="Helical" evidence="1">
    <location>
        <begin position="55"/>
        <end position="79"/>
    </location>
</feature>
<feature type="transmembrane region" description="Helical" evidence="1">
    <location>
        <begin position="117"/>
        <end position="136"/>
    </location>
</feature>